<name>A0A1M6T6T4_PSETH</name>
<feature type="transmembrane region" description="Helical" evidence="1">
    <location>
        <begin position="26"/>
        <end position="45"/>
    </location>
</feature>
<evidence type="ECO:0000256" key="1">
    <source>
        <dbReference type="SAM" id="Phobius"/>
    </source>
</evidence>
<keyword evidence="3" id="KW-1185">Reference proteome</keyword>
<dbReference type="AlphaFoldDB" id="A0A1M6T6T4"/>
<keyword evidence="1" id="KW-1133">Transmembrane helix</keyword>
<accession>A0A1M6T6T4</accession>
<protein>
    <submittedName>
        <fullName evidence="2">Uncharacterized protein</fullName>
    </submittedName>
</protein>
<proteinExistence type="predicted"/>
<keyword evidence="1" id="KW-0472">Membrane</keyword>
<sequence>MSTLVQAAATGFPAGGACALLTLPIALLVLVVPVVFMICPAGLFGRPSAQRA</sequence>
<dbReference type="EMBL" id="FRAP01000007">
    <property type="protein sequence ID" value="SHK52600.1"/>
    <property type="molecule type" value="Genomic_DNA"/>
</dbReference>
<organism evidence="2 3">
    <name type="scientific">Pseudonocardia thermophila</name>
    <dbReference type="NCBI Taxonomy" id="1848"/>
    <lineage>
        <taxon>Bacteria</taxon>
        <taxon>Bacillati</taxon>
        <taxon>Actinomycetota</taxon>
        <taxon>Actinomycetes</taxon>
        <taxon>Pseudonocardiales</taxon>
        <taxon>Pseudonocardiaceae</taxon>
        <taxon>Pseudonocardia</taxon>
    </lineage>
</organism>
<keyword evidence="1" id="KW-0812">Transmembrane</keyword>
<dbReference type="STRING" id="1848.SAMN05443637_107187"/>
<evidence type="ECO:0000313" key="2">
    <source>
        <dbReference type="EMBL" id="SHK52600.1"/>
    </source>
</evidence>
<dbReference type="Proteomes" id="UP000184363">
    <property type="component" value="Unassembled WGS sequence"/>
</dbReference>
<reference evidence="2 3" key="1">
    <citation type="submission" date="2016-11" db="EMBL/GenBank/DDBJ databases">
        <authorList>
            <person name="Jaros S."/>
            <person name="Januszkiewicz K."/>
            <person name="Wedrychowicz H."/>
        </authorList>
    </citation>
    <scope>NUCLEOTIDE SEQUENCE [LARGE SCALE GENOMIC DNA]</scope>
    <source>
        <strain evidence="2 3">DSM 43832</strain>
    </source>
</reference>
<dbReference type="RefSeq" id="WP_159444894.1">
    <property type="nucleotide sequence ID" value="NZ_CALGVN010000045.1"/>
</dbReference>
<gene>
    <name evidence="2" type="ORF">SAMN05443637_107187</name>
</gene>
<evidence type="ECO:0000313" key="3">
    <source>
        <dbReference type="Proteomes" id="UP000184363"/>
    </source>
</evidence>